<dbReference type="SMART" id="SM00248">
    <property type="entry name" value="ANK"/>
    <property type="match status" value="5"/>
</dbReference>
<dbReference type="PANTHER" id="PTHR24203:SF86">
    <property type="entry name" value="PROTEASOME 26S SUBUNIT, NON-ATPASE 10"/>
    <property type="match status" value="1"/>
</dbReference>
<reference evidence="7" key="1">
    <citation type="submission" date="2020-03" db="EMBL/GenBank/DDBJ databases">
        <title>A high-quality chromosome-level genome assembly of a woody plant with both climbing and erect habits, Rhamnella rubrinervis.</title>
        <authorList>
            <person name="Lu Z."/>
            <person name="Yang Y."/>
            <person name="Zhu X."/>
            <person name="Sun Y."/>
        </authorList>
    </citation>
    <scope>NUCLEOTIDE SEQUENCE</scope>
    <source>
        <strain evidence="7">BYM</strain>
        <tissue evidence="7">Leaf</tissue>
    </source>
</reference>
<feature type="compositionally biased region" description="Basic and acidic residues" evidence="5">
    <location>
        <begin position="34"/>
        <end position="44"/>
    </location>
</feature>
<dbReference type="InterPro" id="IPR012677">
    <property type="entry name" value="Nucleotide-bd_a/b_plait_sf"/>
</dbReference>
<evidence type="ECO:0000313" key="8">
    <source>
        <dbReference type="Proteomes" id="UP000796880"/>
    </source>
</evidence>
<dbReference type="EMBL" id="VOIH02000008">
    <property type="protein sequence ID" value="KAF3440361.1"/>
    <property type="molecule type" value="Genomic_DNA"/>
</dbReference>
<feature type="repeat" description="ANK" evidence="3">
    <location>
        <begin position="657"/>
        <end position="689"/>
    </location>
</feature>
<dbReference type="AlphaFoldDB" id="A0A8K0E136"/>
<dbReference type="PROSITE" id="PS50088">
    <property type="entry name" value="ANK_REPEAT"/>
    <property type="match status" value="4"/>
</dbReference>
<dbReference type="SUPFAM" id="SSF48403">
    <property type="entry name" value="Ankyrin repeat"/>
    <property type="match status" value="1"/>
</dbReference>
<feature type="compositionally biased region" description="Gly residues" evidence="5">
    <location>
        <begin position="48"/>
        <end position="60"/>
    </location>
</feature>
<evidence type="ECO:0000256" key="2">
    <source>
        <dbReference type="ARBA" id="ARBA00023043"/>
    </source>
</evidence>
<keyword evidence="8" id="KW-1185">Reference proteome</keyword>
<proteinExistence type="predicted"/>
<evidence type="ECO:0000256" key="5">
    <source>
        <dbReference type="SAM" id="MobiDB-lite"/>
    </source>
</evidence>
<dbReference type="InterPro" id="IPR002110">
    <property type="entry name" value="Ankyrin_rpt"/>
</dbReference>
<feature type="repeat" description="ANK" evidence="3">
    <location>
        <begin position="562"/>
        <end position="590"/>
    </location>
</feature>
<keyword evidence="2 3" id="KW-0040">ANK repeat</keyword>
<evidence type="ECO:0000259" key="6">
    <source>
        <dbReference type="PROSITE" id="PS50102"/>
    </source>
</evidence>
<feature type="compositionally biased region" description="Basic and acidic residues" evidence="5">
    <location>
        <begin position="476"/>
        <end position="486"/>
    </location>
</feature>
<sequence length="721" mass="80964">MRLVFTVLDSSSELYICRLESARRNLLAKDIRDPLPHGKLKLDPDQGLGRGLGPGLGPGLGQDPDPGQDHPPGLGHGPEVEEGWSRSRSHGRSEAINPGNTLYVTGLSTRVTERDLEDHFSKEGKVASCFLVVEPRTRISRGFAFITMDSVDGAERCIKYLNQSVLEGRYITVERSRRKRPRTPTPGHYLGLKSTRDYGYRGDRDRDRGSRYRGGSGRDDHWYRRSPRRSPYRGGRDYSPPHGGGRSRRDRSRSPIQSPYASPERKYILCFELLLVDVVHFGELQLLTMLQPSALLNPQASKIFSLLPSTPLSLTPNPCKFSPPKSLKFPFKLLSFPPSFQSSHYVQDDDDEDHVIGDCVVFEEGAFEDPYLQEDVEPSGFDANVTRPKKCGAEIEPENLVPDKWREVQAEISITKKERRKIARELQFGTRVEKKRKGLAPLRNVNLEEYAAFREAKLAQLKPLVLDNASSSTEGIEEKDCKELKGNESNGSSSGRVAPKNPRWAVYGKGLDDVTEFFNSGNYDPADKERDGPRKLFTKEEKVLLNRRMPDLNAATSGKWLPLHTLAASGEFYLMDVLLKHNADIDAVDKDGWTALHKAIIGKKQAITNYLLRESANPFVHDKDGATLMHYAVRTASSQAIKILLLYNVDINLQDNDGWTPLHLAVQARRTDVVRLLLIKGADKSLKNKEGSTPLDLCLYSGLDRSTCELIKLLKTLPKKR</sequence>
<evidence type="ECO:0000256" key="4">
    <source>
        <dbReference type="PROSITE-ProRule" id="PRU00176"/>
    </source>
</evidence>
<feature type="region of interest" description="Disordered" evidence="5">
    <location>
        <begin position="475"/>
        <end position="499"/>
    </location>
</feature>
<dbReference type="Proteomes" id="UP000796880">
    <property type="component" value="Unassembled WGS sequence"/>
</dbReference>
<dbReference type="Pfam" id="PF00076">
    <property type="entry name" value="RRM_1"/>
    <property type="match status" value="1"/>
</dbReference>
<dbReference type="PROSITE" id="PS50297">
    <property type="entry name" value="ANK_REP_REGION"/>
    <property type="match status" value="2"/>
</dbReference>
<organism evidence="7 8">
    <name type="scientific">Rhamnella rubrinervis</name>
    <dbReference type="NCBI Taxonomy" id="2594499"/>
    <lineage>
        <taxon>Eukaryota</taxon>
        <taxon>Viridiplantae</taxon>
        <taxon>Streptophyta</taxon>
        <taxon>Embryophyta</taxon>
        <taxon>Tracheophyta</taxon>
        <taxon>Spermatophyta</taxon>
        <taxon>Magnoliopsida</taxon>
        <taxon>eudicotyledons</taxon>
        <taxon>Gunneridae</taxon>
        <taxon>Pentapetalae</taxon>
        <taxon>rosids</taxon>
        <taxon>fabids</taxon>
        <taxon>Rosales</taxon>
        <taxon>Rhamnaceae</taxon>
        <taxon>rhamnoid group</taxon>
        <taxon>Rhamneae</taxon>
        <taxon>Rhamnella</taxon>
    </lineage>
</organism>
<dbReference type="Pfam" id="PF12796">
    <property type="entry name" value="Ank_2"/>
    <property type="match status" value="1"/>
</dbReference>
<evidence type="ECO:0000256" key="3">
    <source>
        <dbReference type="PROSITE-ProRule" id="PRU00023"/>
    </source>
</evidence>
<keyword evidence="1" id="KW-0677">Repeat</keyword>
<name>A0A8K0E136_9ROSA</name>
<feature type="region of interest" description="Disordered" evidence="5">
    <location>
        <begin position="175"/>
        <end position="259"/>
    </location>
</feature>
<evidence type="ECO:0000256" key="1">
    <source>
        <dbReference type="ARBA" id="ARBA00022737"/>
    </source>
</evidence>
<dbReference type="Pfam" id="PF13637">
    <property type="entry name" value="Ank_4"/>
    <property type="match status" value="1"/>
</dbReference>
<evidence type="ECO:0000313" key="7">
    <source>
        <dbReference type="EMBL" id="KAF3440361.1"/>
    </source>
</evidence>
<gene>
    <name evidence="7" type="ORF">FNV43_RR18645</name>
</gene>
<dbReference type="InterPro" id="IPR036770">
    <property type="entry name" value="Ankyrin_rpt-contain_sf"/>
</dbReference>
<accession>A0A8K0E136</accession>
<feature type="compositionally biased region" description="Basic and acidic residues" evidence="5">
    <location>
        <begin position="194"/>
        <end position="223"/>
    </location>
</feature>
<dbReference type="OrthoDB" id="1577640at2759"/>
<dbReference type="InterPro" id="IPR035979">
    <property type="entry name" value="RBD_domain_sf"/>
</dbReference>
<feature type="region of interest" description="Disordered" evidence="5">
    <location>
        <begin position="34"/>
        <end position="100"/>
    </location>
</feature>
<dbReference type="PANTHER" id="PTHR24203">
    <property type="entry name" value="ANKYRIN REPEAT FAMILY PROTEIN"/>
    <property type="match status" value="1"/>
</dbReference>
<dbReference type="GO" id="GO:0003723">
    <property type="term" value="F:RNA binding"/>
    <property type="evidence" value="ECO:0007669"/>
    <property type="project" value="UniProtKB-UniRule"/>
</dbReference>
<feature type="compositionally biased region" description="Low complexity" evidence="5">
    <location>
        <begin position="61"/>
        <end position="73"/>
    </location>
</feature>
<feature type="repeat" description="ANK" evidence="3">
    <location>
        <begin position="591"/>
        <end position="623"/>
    </location>
</feature>
<comment type="caution">
    <text evidence="7">The sequence shown here is derived from an EMBL/GenBank/DDBJ whole genome shotgun (WGS) entry which is preliminary data.</text>
</comment>
<feature type="repeat" description="ANK" evidence="3">
    <location>
        <begin position="624"/>
        <end position="656"/>
    </location>
</feature>
<dbReference type="SMART" id="SM00360">
    <property type="entry name" value="RRM"/>
    <property type="match status" value="1"/>
</dbReference>
<dbReference type="Gene3D" id="1.25.40.20">
    <property type="entry name" value="Ankyrin repeat-containing domain"/>
    <property type="match status" value="2"/>
</dbReference>
<keyword evidence="4" id="KW-0694">RNA-binding</keyword>
<protein>
    <recommendedName>
        <fullName evidence="6">RRM domain-containing protein</fullName>
    </recommendedName>
</protein>
<feature type="domain" description="RRM" evidence="6">
    <location>
        <begin position="100"/>
        <end position="178"/>
    </location>
</feature>
<dbReference type="InterPro" id="IPR000504">
    <property type="entry name" value="RRM_dom"/>
</dbReference>
<dbReference type="Gene3D" id="3.30.70.330">
    <property type="match status" value="1"/>
</dbReference>
<dbReference type="FunFam" id="1.25.40.20:FF:000461">
    <property type="entry name" value="Ankyrin repeat domain-containing protein, chloroplastic"/>
    <property type="match status" value="1"/>
</dbReference>
<dbReference type="PROSITE" id="PS50102">
    <property type="entry name" value="RRM"/>
    <property type="match status" value="1"/>
</dbReference>
<dbReference type="SUPFAM" id="SSF54928">
    <property type="entry name" value="RNA-binding domain, RBD"/>
    <property type="match status" value="1"/>
</dbReference>